<dbReference type="AlphaFoldDB" id="A0A023FBJ6"/>
<feature type="signal peptide" evidence="1">
    <location>
        <begin position="1"/>
        <end position="28"/>
    </location>
</feature>
<feature type="chain" id="PRO_5001515188" evidence="1">
    <location>
        <begin position="29"/>
        <end position="98"/>
    </location>
</feature>
<sequence>MQLGLALARFLLFFCLFLFLLLSLQCRARLLLGAPDSDDACSLYPPRSMNQLAQFSTLKISYLGRGVDCISLKSAPAVELQQVRYERKSLAKDSVVLI</sequence>
<accession>A0A023FBJ6</accession>
<proteinExistence type="evidence at transcript level"/>
<dbReference type="EMBL" id="GBBK01005596">
    <property type="protein sequence ID" value="JAC18886.1"/>
    <property type="molecule type" value="mRNA"/>
</dbReference>
<name>A0A023FBJ6_AMBCJ</name>
<evidence type="ECO:0000313" key="2">
    <source>
        <dbReference type="EMBL" id="JAC18886.1"/>
    </source>
</evidence>
<reference evidence="2" key="1">
    <citation type="submission" date="2014-03" db="EMBL/GenBank/DDBJ databases">
        <title>The sialotranscriptome of Amblyomma triste, Amblyomma parvum and Amblyomma cajennense ticks, uncovered by 454-based RNA-seq.</title>
        <authorList>
            <person name="Garcia G.R."/>
            <person name="Gardinassi L.G."/>
            <person name="Ribeiro J.M."/>
            <person name="Anatriello E."/>
            <person name="Ferreira B.R."/>
            <person name="Moreira H.N."/>
            <person name="Mafra C."/>
            <person name="Olegario M.M."/>
            <person name="Szabo P.J."/>
            <person name="Miranda-Santos I.K."/>
            <person name="Maruyama S.R."/>
        </authorList>
    </citation>
    <scope>NUCLEOTIDE SEQUENCE</scope>
    <source>
        <strain evidence="2">Uberlandia</strain>
        <tissue evidence="2">Salivary glands</tissue>
    </source>
</reference>
<evidence type="ECO:0000256" key="1">
    <source>
        <dbReference type="SAM" id="SignalP"/>
    </source>
</evidence>
<organism evidence="2">
    <name type="scientific">Amblyomma cajennense</name>
    <name type="common">Cayenne tick</name>
    <name type="synonym">Acarus cajennensis</name>
    <dbReference type="NCBI Taxonomy" id="34607"/>
    <lineage>
        <taxon>Eukaryota</taxon>
        <taxon>Metazoa</taxon>
        <taxon>Ecdysozoa</taxon>
        <taxon>Arthropoda</taxon>
        <taxon>Chelicerata</taxon>
        <taxon>Arachnida</taxon>
        <taxon>Acari</taxon>
        <taxon>Parasitiformes</taxon>
        <taxon>Ixodida</taxon>
        <taxon>Ixodoidea</taxon>
        <taxon>Ixodidae</taxon>
        <taxon>Amblyomminae</taxon>
        <taxon>Amblyomma</taxon>
    </lineage>
</organism>
<keyword evidence="1" id="KW-0732">Signal</keyword>
<protein>
    <submittedName>
        <fullName evidence="2">Putative secreted protein</fullName>
    </submittedName>
</protein>